<gene>
    <name evidence="2" type="ORF">FHU28_000291</name>
</gene>
<keyword evidence="3" id="KW-1185">Reference proteome</keyword>
<organism evidence="2 3">
    <name type="scientific">Micromonospora echinospora</name>
    <name type="common">Micromonospora purpurea</name>
    <dbReference type="NCBI Taxonomy" id="1877"/>
    <lineage>
        <taxon>Bacteria</taxon>
        <taxon>Bacillati</taxon>
        <taxon>Actinomycetota</taxon>
        <taxon>Actinomycetes</taxon>
        <taxon>Micromonosporales</taxon>
        <taxon>Micromonosporaceae</taxon>
        <taxon>Micromonospora</taxon>
    </lineage>
</organism>
<accession>A0ABR6M7X4</accession>
<protein>
    <submittedName>
        <fullName evidence="2">Uncharacterized protein</fullName>
    </submittedName>
</protein>
<feature type="region of interest" description="Disordered" evidence="1">
    <location>
        <begin position="150"/>
        <end position="192"/>
    </location>
</feature>
<evidence type="ECO:0000313" key="3">
    <source>
        <dbReference type="Proteomes" id="UP000618986"/>
    </source>
</evidence>
<feature type="compositionally biased region" description="Low complexity" evidence="1">
    <location>
        <begin position="152"/>
        <end position="168"/>
    </location>
</feature>
<name>A0ABR6M7X4_MICEC</name>
<proteinExistence type="predicted"/>
<dbReference type="RefSeq" id="WP_184680109.1">
    <property type="nucleotide sequence ID" value="NZ_JACHJC010000001.1"/>
</dbReference>
<reference evidence="2 3" key="1">
    <citation type="submission" date="2020-08" db="EMBL/GenBank/DDBJ databases">
        <title>Sequencing the genomes of 1000 actinobacteria strains.</title>
        <authorList>
            <person name="Klenk H.-P."/>
        </authorList>
    </citation>
    <scope>NUCLEOTIDE SEQUENCE [LARGE SCALE GENOMIC DNA]</scope>
    <source>
        <strain evidence="2 3">DSM 43036</strain>
    </source>
</reference>
<sequence>MLLTARHRYDRPTGRNVITGLLPQLVDSFSIRGVPADFTADDLLATHPRIRARHATTPDRHPIGSGPGRRFLDCVLEHATARLNTQSLILETTPIRNIDAPGDPDRHRHAKLASAVNTATRPIHISVVYQDDLQSHRSAQALTEVLKLPENSLTTAESTSSTARSPSPSTAPRPPSWSPAMVCQGPCRGGVG</sequence>
<evidence type="ECO:0000256" key="1">
    <source>
        <dbReference type="SAM" id="MobiDB-lite"/>
    </source>
</evidence>
<dbReference type="GeneID" id="300290894"/>
<comment type="caution">
    <text evidence="2">The sequence shown here is derived from an EMBL/GenBank/DDBJ whole genome shotgun (WGS) entry which is preliminary data.</text>
</comment>
<dbReference type="Proteomes" id="UP000618986">
    <property type="component" value="Unassembled WGS sequence"/>
</dbReference>
<dbReference type="EMBL" id="JACHJC010000001">
    <property type="protein sequence ID" value="MBB5110452.1"/>
    <property type="molecule type" value="Genomic_DNA"/>
</dbReference>
<evidence type="ECO:0000313" key="2">
    <source>
        <dbReference type="EMBL" id="MBB5110452.1"/>
    </source>
</evidence>